<sequence length="507" mass="53351">MSDNITLSAAVRQNLLTLQTTADMMSGVQNRLATGLKVNSALDNPNSFFTASGLNNRANDLSTLLDDMGQVIQTMKAADEGIQSITKLVETAKAKANQALQTQSQYERKRYTEQYNDLLKQIESVAKDSSYKGKNLLAGTGNDLTAIFNEDNTSKLTINAVDYTETNLSQGLNLSRLLEGKGGATSFQLEGGSASITLLNATSDALSSGSLLSDATGIEVGDVIQLRTAASGGGAGVTGFTNITVGANTKVQDLVDQINGVAGVKAEFDEKTGALKITSNDDVYLHNTNAGAATPAPADMVSVTSSNFAAANQLLTGSGSYAVGDILTLEDGNGYELGSLEITDKTTVKDLTDFINDFNGVKASFSTVTGKITIESDVTLNLMSTNASNFNATGFTADSDGVNVNAMQESGFATDNEINKVIDRLNNALSNLRAQASEFGTNLSTVEIRQNYTKKMINTLQEGAGKLTLADTNQEGANLLALQTRQQLASTSLSFASQADQTVLSLF</sequence>
<accession>F2J428</accession>
<evidence type="ECO:0000256" key="1">
    <source>
        <dbReference type="ARBA" id="ARBA00005709"/>
    </source>
</evidence>
<keyword evidence="2 3" id="KW-0975">Bacterial flagellum</keyword>
<dbReference type="InterPro" id="IPR001029">
    <property type="entry name" value="Flagellin_N"/>
</dbReference>
<dbReference type="GO" id="GO:0005198">
    <property type="term" value="F:structural molecule activity"/>
    <property type="evidence" value="ECO:0007669"/>
    <property type="project" value="UniProtKB-UniRule"/>
</dbReference>
<dbReference type="EMBL" id="CP002568">
    <property type="protein sequence ID" value="ADZ69954.1"/>
    <property type="molecule type" value="Genomic_DNA"/>
</dbReference>
<dbReference type="KEGG" id="pgv:SL003B_1526"/>
<comment type="subcellular location">
    <subcellularLocation>
        <location evidence="3">Secreted</location>
    </subcellularLocation>
    <subcellularLocation>
        <location evidence="3">Bacterial flagellum</location>
    </subcellularLocation>
</comment>
<reference evidence="7 8" key="1">
    <citation type="journal article" date="2011" name="J. Bacteriol.">
        <title>Complete genome sequence of Polymorphum gilvum SL003B-26A1T, a crude oil-degrading bacterium from oil-polluted saline soil.</title>
        <authorList>
            <person name="Li S.G."/>
            <person name="Tang Y.Q."/>
            <person name="Nie Y."/>
            <person name="Cai M."/>
            <person name="Wu X.L."/>
        </authorList>
    </citation>
    <scope>NUCLEOTIDE SEQUENCE [LARGE SCALE GENOMIC DNA]</scope>
    <source>
        <strain evidence="8">LMG 25793 / CGMCC 1.9160 / SL003B-26A1</strain>
    </source>
</reference>
<evidence type="ECO:0000313" key="7">
    <source>
        <dbReference type="EMBL" id="ADZ69954.1"/>
    </source>
</evidence>
<dbReference type="Pfam" id="PF00700">
    <property type="entry name" value="Flagellin_C"/>
    <property type="match status" value="1"/>
</dbReference>
<evidence type="ECO:0000259" key="6">
    <source>
        <dbReference type="Pfam" id="PF00700"/>
    </source>
</evidence>
<dbReference type="GO" id="GO:0009288">
    <property type="term" value="C:bacterial-type flagellum"/>
    <property type="evidence" value="ECO:0007669"/>
    <property type="project" value="UniProtKB-SubCell"/>
</dbReference>
<dbReference type="PATRIC" id="fig|991905.3.peg.1569"/>
<dbReference type="HOGENOM" id="CLU_013955_1_0_5"/>
<evidence type="ECO:0000313" key="8">
    <source>
        <dbReference type="Proteomes" id="UP000008130"/>
    </source>
</evidence>
<dbReference type="eggNOG" id="COG1344">
    <property type="taxonomic scope" value="Bacteria"/>
</dbReference>
<dbReference type="PANTHER" id="PTHR42792:SF2">
    <property type="entry name" value="FLAGELLIN"/>
    <property type="match status" value="1"/>
</dbReference>
<dbReference type="OrthoDB" id="9808068at2"/>
<keyword evidence="4" id="KW-0175">Coiled coil</keyword>
<feature type="domain" description="Flagellin N-terminal" evidence="5">
    <location>
        <begin position="13"/>
        <end position="140"/>
    </location>
</feature>
<comment type="similarity">
    <text evidence="1 3">Belongs to the bacterial flagellin family.</text>
</comment>
<name>F2J428_POLGS</name>
<comment type="function">
    <text evidence="3">Flagellin is the subunit protein which polymerizes to form the filaments of bacterial flagella.</text>
</comment>
<feature type="domain" description="Flagellin C-terminal" evidence="6">
    <location>
        <begin position="423"/>
        <end position="507"/>
    </location>
</feature>
<dbReference type="Proteomes" id="UP000008130">
    <property type="component" value="Chromosome"/>
</dbReference>
<feature type="coiled-coil region" evidence="4">
    <location>
        <begin position="415"/>
        <end position="442"/>
    </location>
</feature>
<dbReference type="PANTHER" id="PTHR42792">
    <property type="entry name" value="FLAGELLIN"/>
    <property type="match status" value="1"/>
</dbReference>
<keyword evidence="7" id="KW-0969">Cilium</keyword>
<dbReference type="InterPro" id="IPR010810">
    <property type="entry name" value="Flagellin_hook_IN_motif"/>
</dbReference>
<keyword evidence="3" id="KW-0964">Secreted</keyword>
<keyword evidence="7" id="KW-0282">Flagellum</keyword>
<gene>
    <name evidence="7" type="ordered locus">SL003B_1526</name>
</gene>
<proteinExistence type="inferred from homology"/>
<evidence type="ECO:0000259" key="5">
    <source>
        <dbReference type="Pfam" id="PF00669"/>
    </source>
</evidence>
<dbReference type="GO" id="GO:0005576">
    <property type="term" value="C:extracellular region"/>
    <property type="evidence" value="ECO:0007669"/>
    <property type="project" value="UniProtKB-SubCell"/>
</dbReference>
<keyword evidence="8" id="KW-1185">Reference proteome</keyword>
<protein>
    <recommendedName>
        <fullName evidence="3">Flagellin</fullName>
    </recommendedName>
</protein>
<evidence type="ECO:0000256" key="2">
    <source>
        <dbReference type="ARBA" id="ARBA00023143"/>
    </source>
</evidence>
<dbReference type="InterPro" id="IPR001492">
    <property type="entry name" value="Flagellin"/>
</dbReference>
<evidence type="ECO:0000256" key="3">
    <source>
        <dbReference type="RuleBase" id="RU362073"/>
    </source>
</evidence>
<organism evidence="7 8">
    <name type="scientific">Polymorphum gilvum (strain LMG 25793 / CGMCC 1.9160 / SL003B-26A1)</name>
    <dbReference type="NCBI Taxonomy" id="991905"/>
    <lineage>
        <taxon>Bacteria</taxon>
        <taxon>Pseudomonadati</taxon>
        <taxon>Pseudomonadota</taxon>
        <taxon>Alphaproteobacteria</taxon>
        <taxon>Rhodobacterales</taxon>
        <taxon>Paracoccaceae</taxon>
        <taxon>Polymorphum</taxon>
    </lineage>
</organism>
<feature type="coiled-coil region" evidence="4">
    <location>
        <begin position="89"/>
        <end position="128"/>
    </location>
</feature>
<keyword evidence="7" id="KW-0966">Cell projection</keyword>
<dbReference type="SUPFAM" id="SSF64518">
    <property type="entry name" value="Phase 1 flagellin"/>
    <property type="match status" value="1"/>
</dbReference>
<dbReference type="InterPro" id="IPR046358">
    <property type="entry name" value="Flagellin_C"/>
</dbReference>
<dbReference type="AlphaFoldDB" id="F2J428"/>
<dbReference type="Gene3D" id="1.20.1330.10">
    <property type="entry name" value="f41 fragment of flagellin, N-terminal domain"/>
    <property type="match status" value="2"/>
</dbReference>
<evidence type="ECO:0000256" key="4">
    <source>
        <dbReference type="SAM" id="Coils"/>
    </source>
</evidence>
<dbReference type="STRING" id="991905.SL003B_1526"/>
<dbReference type="Pfam" id="PF00669">
    <property type="entry name" value="Flagellin_N"/>
    <property type="match status" value="1"/>
</dbReference>
<dbReference type="Pfam" id="PF07196">
    <property type="entry name" value="Flagellin_IN"/>
    <property type="match status" value="1"/>
</dbReference>
<dbReference type="RefSeq" id="WP_013652271.1">
    <property type="nucleotide sequence ID" value="NC_015259.1"/>
</dbReference>